<evidence type="ECO:0000313" key="1">
    <source>
        <dbReference type="EMBL" id="CAK0835533.1"/>
    </source>
</evidence>
<accession>A0ABN9ST61</accession>
<dbReference type="Proteomes" id="UP001189429">
    <property type="component" value="Unassembled WGS sequence"/>
</dbReference>
<comment type="caution">
    <text evidence="1">The sequence shown here is derived from an EMBL/GenBank/DDBJ whole genome shotgun (WGS) entry which is preliminary data.</text>
</comment>
<gene>
    <name evidence="1" type="ORF">PCOR1329_LOCUS32379</name>
</gene>
<sequence>ARATDEFCSEIQELFLASLAQPAAVDDGDSFGAACFTAQRLWASVESRCCNVDRLSATARILGLTSRALAEQKAFLATGSAPAIRAKPAHDRALLTALVLATDAIDGQAPVPGELQDRVARVVENARALVKAQREHDNSDAVDQARSCYEKLVALMGTPNGDGDLPWRRGMASAATWSELQAQADDELFAIDGHLRDDHNFYGAAVPEALSAVYKCTSDAAAARQVEGALLRNLEGEETMRSAVRIRRAVNAEFKRLAAAQLDREAARATIGSVAEHARGHGELPR</sequence>
<dbReference type="EMBL" id="CAUYUJ010013113">
    <property type="protein sequence ID" value="CAK0835533.1"/>
    <property type="molecule type" value="Genomic_DNA"/>
</dbReference>
<reference evidence="1" key="1">
    <citation type="submission" date="2023-10" db="EMBL/GenBank/DDBJ databases">
        <authorList>
            <person name="Chen Y."/>
            <person name="Shah S."/>
            <person name="Dougan E. K."/>
            <person name="Thang M."/>
            <person name="Chan C."/>
        </authorList>
    </citation>
    <scope>NUCLEOTIDE SEQUENCE [LARGE SCALE GENOMIC DNA]</scope>
</reference>
<name>A0ABN9ST61_9DINO</name>
<proteinExistence type="predicted"/>
<protein>
    <submittedName>
        <fullName evidence="1">Uncharacterized protein</fullName>
    </submittedName>
</protein>
<evidence type="ECO:0000313" key="2">
    <source>
        <dbReference type="Proteomes" id="UP001189429"/>
    </source>
</evidence>
<organism evidence="1 2">
    <name type="scientific">Prorocentrum cordatum</name>
    <dbReference type="NCBI Taxonomy" id="2364126"/>
    <lineage>
        <taxon>Eukaryota</taxon>
        <taxon>Sar</taxon>
        <taxon>Alveolata</taxon>
        <taxon>Dinophyceae</taxon>
        <taxon>Prorocentrales</taxon>
        <taxon>Prorocentraceae</taxon>
        <taxon>Prorocentrum</taxon>
    </lineage>
</organism>
<feature type="non-terminal residue" evidence="1">
    <location>
        <position position="1"/>
    </location>
</feature>
<keyword evidence="2" id="KW-1185">Reference proteome</keyword>